<evidence type="ECO:0000313" key="3">
    <source>
        <dbReference type="EMBL" id="QED23826.1"/>
    </source>
</evidence>
<reference evidence="3 4" key="1">
    <citation type="journal article" date="2019" name="ISME J.">
        <title>Deianiraea, an extracellular bacterium associated with the ciliate Paramecium, suggests an alternative scenario for the evolution of Rickettsiales.</title>
        <authorList>
            <person name="Castelli M."/>
            <person name="Sabaneyeva E."/>
            <person name="Lanzoni O."/>
            <person name="Lebedeva N."/>
            <person name="Floriano A.M."/>
            <person name="Gaiarsa S."/>
            <person name="Benken K."/>
            <person name="Modeo L."/>
            <person name="Bandi C."/>
            <person name="Potekhin A."/>
            <person name="Sassera D."/>
            <person name="Petroni G."/>
        </authorList>
    </citation>
    <scope>NUCLEOTIDE SEQUENCE [LARGE SCALE GENOMIC DNA]</scope>
    <source>
        <strain evidence="3">CyL4-1</strain>
    </source>
</reference>
<keyword evidence="2" id="KW-0472">Membrane</keyword>
<dbReference type="RefSeq" id="WP_146821229.1">
    <property type="nucleotide sequence ID" value="NZ_CP029077.1"/>
</dbReference>
<accession>A0A5B8XFY4</accession>
<evidence type="ECO:0000313" key="4">
    <source>
        <dbReference type="Proteomes" id="UP000321934"/>
    </source>
</evidence>
<dbReference type="Proteomes" id="UP000321934">
    <property type="component" value="Chromosome"/>
</dbReference>
<dbReference type="EMBL" id="CP029077">
    <property type="protein sequence ID" value="QED23826.1"/>
    <property type="molecule type" value="Genomic_DNA"/>
</dbReference>
<sequence>MEKNKLPVPDYWYCNGDNSIGQKMNNPSLKAMNLLSGEFERRNELASMLGCKVISFVEFLKKKCEDADLDENDAANMVLCYYLKDVTKPKERKHISDVLEKMREKNQSISFDNVNEVDELMKEIVKGHVTDSESKLASYKANKISMLNSKSFDLPAEINISNASYNPSIIAQLIGLGCISCTDEKDIYSISNLDDAIRLAEAGKLTINSEKLIENPKALKLFKDGIAHSINSSCLRENNGGFAFLSKGEFKAAKIALVCFLVLVAAVLGGIGIFAPGLFGLVAGSLFSNLIGIVSFVVSCLGCTWGMKKCYDAYKSLKKHDRSDQKGVVIDKSLAKTITMESSQDLPQRKDKKLPRLLKSEKVPKEEIDEKGKMYKKGDPYKKQKGNSREETDSEAGTPTKRRNSAKGVEKQLKCF</sequence>
<keyword evidence="4" id="KW-1185">Reference proteome</keyword>
<dbReference type="AlphaFoldDB" id="A0A5B8XFY4"/>
<evidence type="ECO:0000256" key="1">
    <source>
        <dbReference type="SAM" id="MobiDB-lite"/>
    </source>
</evidence>
<proteinExistence type="predicted"/>
<feature type="region of interest" description="Disordered" evidence="1">
    <location>
        <begin position="341"/>
        <end position="416"/>
    </location>
</feature>
<organism evidence="3 4">
    <name type="scientific">Candidatus Deianiraea vastatrix</name>
    <dbReference type="NCBI Taxonomy" id="2163644"/>
    <lineage>
        <taxon>Bacteria</taxon>
        <taxon>Pseudomonadati</taxon>
        <taxon>Pseudomonadota</taxon>
        <taxon>Alphaproteobacteria</taxon>
        <taxon>Rickettsiales</taxon>
        <taxon>Candidatus Deianiraeaceae</taxon>
        <taxon>Candidatus Deianiraea</taxon>
    </lineage>
</organism>
<gene>
    <name evidence="3" type="ORF">Deia_01044</name>
</gene>
<protein>
    <submittedName>
        <fullName evidence="3">Uncharacterized protein</fullName>
    </submittedName>
</protein>
<evidence type="ECO:0000256" key="2">
    <source>
        <dbReference type="SAM" id="Phobius"/>
    </source>
</evidence>
<feature type="transmembrane region" description="Helical" evidence="2">
    <location>
        <begin position="255"/>
        <end position="275"/>
    </location>
</feature>
<keyword evidence="2" id="KW-0812">Transmembrane</keyword>
<feature type="compositionally biased region" description="Basic and acidic residues" evidence="1">
    <location>
        <begin position="358"/>
        <end position="391"/>
    </location>
</feature>
<name>A0A5B8XFY4_9RICK</name>
<keyword evidence="2" id="KW-1133">Transmembrane helix</keyword>
<feature type="transmembrane region" description="Helical" evidence="2">
    <location>
        <begin position="287"/>
        <end position="307"/>
    </location>
</feature>